<comment type="caution">
    <text evidence="6">The sequence shown here is derived from an EMBL/GenBank/DDBJ whole genome shotgun (WGS) entry which is preliminary data.</text>
</comment>
<dbReference type="GO" id="GO:0003723">
    <property type="term" value="F:RNA binding"/>
    <property type="evidence" value="ECO:0007669"/>
    <property type="project" value="InterPro"/>
</dbReference>
<dbReference type="GO" id="GO:0005829">
    <property type="term" value="C:cytosol"/>
    <property type="evidence" value="ECO:0007669"/>
    <property type="project" value="TreeGrafter"/>
</dbReference>
<dbReference type="InterPro" id="IPR001537">
    <property type="entry name" value="SpoU_MeTrfase"/>
</dbReference>
<accession>A0A3L8PX70</accession>
<dbReference type="AlphaFoldDB" id="A0A3L8PX70"/>
<dbReference type="EMBL" id="QZEI01000024">
    <property type="protein sequence ID" value="RLV59911.1"/>
    <property type="molecule type" value="Genomic_DNA"/>
</dbReference>
<dbReference type="PANTHER" id="PTHR42786:SF6">
    <property type="entry name" value="TRNA_RRNA METHYLTRANSFERASE SPOU TYPE DOMAIN-CONTAINING PROTEIN"/>
    <property type="match status" value="1"/>
</dbReference>
<sequence>MKTTHVSIGLQNPKTPINVDAVMRAGGCYKVDKVFYSGTRYDRAAAFQTQKPKVDTKSAAESIPLNRIDDLLEVVPKGHKIICVDLVVGATPLPEFEHPEIAFYIFGPEDGTIDQALIDRADSVVYVPTVGCMNLAASVNVLLYDRLAKAMQKGCNLIQAGDELIKQSRDNRNRVKVKA</sequence>
<protein>
    <submittedName>
        <fullName evidence="6">TrmH family RNA methyltransferase</fullName>
    </submittedName>
</protein>
<dbReference type="SUPFAM" id="SSF75217">
    <property type="entry name" value="alpha/beta knot"/>
    <property type="match status" value="1"/>
</dbReference>
<keyword evidence="4" id="KW-0949">S-adenosyl-L-methionine</keyword>
<dbReference type="RefSeq" id="WP_121838772.1">
    <property type="nucleotide sequence ID" value="NZ_ML014773.1"/>
</dbReference>
<evidence type="ECO:0000313" key="7">
    <source>
        <dbReference type="Proteomes" id="UP000281474"/>
    </source>
</evidence>
<gene>
    <name evidence="6" type="ORF">D5018_09515</name>
</gene>
<dbReference type="InterPro" id="IPR029026">
    <property type="entry name" value="tRNA_m1G_MTases_N"/>
</dbReference>
<evidence type="ECO:0000256" key="3">
    <source>
        <dbReference type="ARBA" id="ARBA00022679"/>
    </source>
</evidence>
<evidence type="ECO:0000256" key="2">
    <source>
        <dbReference type="ARBA" id="ARBA00022603"/>
    </source>
</evidence>
<keyword evidence="2 6" id="KW-0489">Methyltransferase</keyword>
<dbReference type="Gene3D" id="3.40.1280.10">
    <property type="match status" value="1"/>
</dbReference>
<keyword evidence="3 6" id="KW-0808">Transferase</keyword>
<evidence type="ECO:0000259" key="5">
    <source>
        <dbReference type="Pfam" id="PF00588"/>
    </source>
</evidence>
<dbReference type="Pfam" id="PF00588">
    <property type="entry name" value="SpoU_methylase"/>
    <property type="match status" value="1"/>
</dbReference>
<evidence type="ECO:0000256" key="4">
    <source>
        <dbReference type="ARBA" id="ARBA00022691"/>
    </source>
</evidence>
<evidence type="ECO:0000313" key="6">
    <source>
        <dbReference type="EMBL" id="RLV59911.1"/>
    </source>
</evidence>
<organism evidence="6 7">
    <name type="scientific">Parashewanella curva</name>
    <dbReference type="NCBI Taxonomy" id="2338552"/>
    <lineage>
        <taxon>Bacteria</taxon>
        <taxon>Pseudomonadati</taxon>
        <taxon>Pseudomonadota</taxon>
        <taxon>Gammaproteobacteria</taxon>
        <taxon>Alteromonadales</taxon>
        <taxon>Shewanellaceae</taxon>
        <taxon>Parashewanella</taxon>
    </lineage>
</organism>
<reference evidence="6 7" key="1">
    <citation type="submission" date="2018-09" db="EMBL/GenBank/DDBJ databases">
        <title>Phylogeny of the Shewanellaceae, and recommendation for two new genera, Pseudoshewanella and Parashewanella.</title>
        <authorList>
            <person name="Wang G."/>
        </authorList>
    </citation>
    <scope>NUCLEOTIDE SEQUENCE [LARGE SCALE GENOMIC DNA]</scope>
    <source>
        <strain evidence="6 7">C51</strain>
    </source>
</reference>
<dbReference type="GO" id="GO:0002128">
    <property type="term" value="P:tRNA nucleoside ribose methylation"/>
    <property type="evidence" value="ECO:0007669"/>
    <property type="project" value="TreeGrafter"/>
</dbReference>
<dbReference type="CDD" id="cd18098">
    <property type="entry name" value="SpoU-like"/>
    <property type="match status" value="1"/>
</dbReference>
<dbReference type="GO" id="GO:0008173">
    <property type="term" value="F:RNA methyltransferase activity"/>
    <property type="evidence" value="ECO:0007669"/>
    <property type="project" value="InterPro"/>
</dbReference>
<dbReference type="Proteomes" id="UP000281474">
    <property type="component" value="Unassembled WGS sequence"/>
</dbReference>
<dbReference type="OrthoDB" id="4578643at2"/>
<name>A0A3L8PX70_9GAMM</name>
<dbReference type="InterPro" id="IPR029028">
    <property type="entry name" value="Alpha/beta_knot_MTases"/>
</dbReference>
<dbReference type="PANTHER" id="PTHR42786">
    <property type="entry name" value="TRNA/RRNA METHYLTRANSFERASE"/>
    <property type="match status" value="1"/>
</dbReference>
<dbReference type="InterPro" id="IPR004384">
    <property type="entry name" value="RNA_MeTrfase_TrmJ/LasT"/>
</dbReference>
<feature type="domain" description="tRNA/rRNA methyltransferase SpoU type" evidence="5">
    <location>
        <begin position="7"/>
        <end position="144"/>
    </location>
</feature>
<proteinExistence type="inferred from homology"/>
<keyword evidence="7" id="KW-1185">Reference proteome</keyword>
<evidence type="ECO:0000256" key="1">
    <source>
        <dbReference type="ARBA" id="ARBA00007228"/>
    </source>
</evidence>
<comment type="similarity">
    <text evidence="1">Belongs to the class IV-like SAM-binding methyltransferase superfamily. RNA methyltransferase TrmH family.</text>
</comment>